<accession>A0ABV0PML8</accession>
<name>A0ABV0PML8_9TELE</name>
<dbReference type="EMBL" id="JAHRIO010080629">
    <property type="protein sequence ID" value="MEQ2184719.1"/>
    <property type="molecule type" value="Genomic_DNA"/>
</dbReference>
<dbReference type="PANTHER" id="PTHR13697">
    <property type="entry name" value="PHOSPHOFRUCTOKINASE"/>
    <property type="match status" value="1"/>
</dbReference>
<reference evidence="2 3" key="1">
    <citation type="submission" date="2021-06" db="EMBL/GenBank/DDBJ databases">
        <authorList>
            <person name="Palmer J.M."/>
        </authorList>
    </citation>
    <scope>NUCLEOTIDE SEQUENCE [LARGE SCALE GENOMIC DNA]</scope>
    <source>
        <strain evidence="2 3">GA_2019</strain>
        <tissue evidence="2">Muscle</tissue>
    </source>
</reference>
<dbReference type="Proteomes" id="UP001476798">
    <property type="component" value="Unassembled WGS sequence"/>
</dbReference>
<evidence type="ECO:0000256" key="1">
    <source>
        <dbReference type="ARBA" id="ARBA00048070"/>
    </source>
</evidence>
<sequence>MGVEAVLALLEASTNTPACVVSLVGNQAVRLPLMECVQMTQEVQKAMDEKKFDEAVRLRGRSFENNLSTYRLLASQTARSELPNVSTIATNITRNEEYKQTKVILLIPLMHLSQQLL</sequence>
<dbReference type="Gene3D" id="3.40.50.450">
    <property type="match status" value="1"/>
</dbReference>
<evidence type="ECO:0000313" key="3">
    <source>
        <dbReference type="Proteomes" id="UP001476798"/>
    </source>
</evidence>
<gene>
    <name evidence="2" type="ORF">GOODEAATRI_011036</name>
</gene>
<proteinExistence type="predicted"/>
<dbReference type="PANTHER" id="PTHR13697:SF53">
    <property type="entry name" value="ATP-DEPENDENT 6-PHOSPHOFRUCTOKINASE"/>
    <property type="match status" value="1"/>
</dbReference>
<keyword evidence="3" id="KW-1185">Reference proteome</keyword>
<evidence type="ECO:0000313" key="2">
    <source>
        <dbReference type="EMBL" id="MEQ2184719.1"/>
    </source>
</evidence>
<dbReference type="InterPro" id="IPR035966">
    <property type="entry name" value="PKF_sf"/>
</dbReference>
<dbReference type="Gene3D" id="3.40.50.460">
    <property type="entry name" value="Phosphofructokinase domain"/>
    <property type="match status" value="1"/>
</dbReference>
<protein>
    <submittedName>
        <fullName evidence="2">Uncharacterized protein</fullName>
    </submittedName>
</protein>
<organism evidence="2 3">
    <name type="scientific">Goodea atripinnis</name>
    <dbReference type="NCBI Taxonomy" id="208336"/>
    <lineage>
        <taxon>Eukaryota</taxon>
        <taxon>Metazoa</taxon>
        <taxon>Chordata</taxon>
        <taxon>Craniata</taxon>
        <taxon>Vertebrata</taxon>
        <taxon>Euteleostomi</taxon>
        <taxon>Actinopterygii</taxon>
        <taxon>Neopterygii</taxon>
        <taxon>Teleostei</taxon>
        <taxon>Neoteleostei</taxon>
        <taxon>Acanthomorphata</taxon>
        <taxon>Ovalentaria</taxon>
        <taxon>Atherinomorphae</taxon>
        <taxon>Cyprinodontiformes</taxon>
        <taxon>Goodeidae</taxon>
        <taxon>Goodea</taxon>
    </lineage>
</organism>
<comment type="catalytic activity">
    <reaction evidence="1">
        <text>beta-D-fructose 6-phosphate + ATP = beta-D-fructose 1,6-bisphosphate + ADP + H(+)</text>
        <dbReference type="Rhea" id="RHEA:16109"/>
        <dbReference type="ChEBI" id="CHEBI:15378"/>
        <dbReference type="ChEBI" id="CHEBI:30616"/>
        <dbReference type="ChEBI" id="CHEBI:32966"/>
        <dbReference type="ChEBI" id="CHEBI:57634"/>
        <dbReference type="ChEBI" id="CHEBI:456216"/>
        <dbReference type="EC" id="2.7.1.11"/>
    </reaction>
</comment>
<comment type="caution">
    <text evidence="2">The sequence shown here is derived from an EMBL/GenBank/DDBJ whole genome shotgun (WGS) entry which is preliminary data.</text>
</comment>